<comment type="pathway">
    <text evidence="1">Amino-acid biosynthesis; L-asparagine biosynthesis; L-asparagine from L-aspartate (L-Gln route): step 1/1.</text>
</comment>
<dbReference type="InterPro" id="IPR033738">
    <property type="entry name" value="AsnB_N"/>
</dbReference>
<dbReference type="GO" id="GO:0006529">
    <property type="term" value="P:asparagine biosynthetic process"/>
    <property type="evidence" value="ECO:0007669"/>
    <property type="project" value="UniProtKB-KW"/>
</dbReference>
<dbReference type="InterPro" id="IPR014729">
    <property type="entry name" value="Rossmann-like_a/b/a_fold"/>
</dbReference>
<sequence length="619" mass="69634">MCGIAGFMGRGSRSDIHAMTDALAHRGPDGEGFYFDEEKHIYLGHRRLSVRDIEGGAQPMWDASNETGIVFNGEIYNFPELRAELEALGAVFQTSHSDTEVLIHGYRHWGTDLARRLNGMFAFAIIDKIRGRLYLARDRFGEKPLFYTAKSDLFAFSSELKSLEKHSGIDGNISNFGLQKLFAYGYIPAPNSLLENVFKLPAGQQMTVELDTLDTKISKYWEFLITPDDNLTAAKDDELAEHLQELILQSVSRRLVSDVPLGVFLSGGVDSSAILCAAAKNAKDRKVSSFTIGFEQASYDESGYAQLVAEHAGSIHHLRMLNLANAQELIPEVLGQLDEPIGDASVLPTYLLSKFTRENVTVALSGDGADELFAGYDPFLALKPAQAYKKYVPDLAHKLFTGLANALPKSGRNMSFDFKLRRTLAGLSYQESVWAPVWMAPLFPDQMKEFFEEPLPLEDLYSEAMEIWDSNSAVDRTDRLLTFFTNLYLQNDILTKVDRASMMSSLETRAIFLDNDIVDFCIKLPSHFKIRNGQRKYLLKKALEPLLPSQTINRKKKGFGIPLADWMRKTPEVQSPRPVPGVDMYYAASQWTEHHSGKSDNRFFLWNWLALQNSPTGRF</sequence>
<keyword evidence="5 9" id="KW-0067">ATP-binding</keyword>
<evidence type="ECO:0000256" key="5">
    <source>
        <dbReference type="ARBA" id="ARBA00022840"/>
    </source>
</evidence>
<dbReference type="InterPro" id="IPR029055">
    <property type="entry name" value="Ntn_hydrolases_N"/>
</dbReference>
<dbReference type="PANTHER" id="PTHR43284:SF1">
    <property type="entry name" value="ASPARAGINE SYNTHETASE"/>
    <property type="match status" value="1"/>
</dbReference>
<organism evidence="12 13">
    <name type="scientific">Thalassospira tepidiphila MCCC 1A03514</name>
    <dbReference type="NCBI Taxonomy" id="1177930"/>
    <lineage>
        <taxon>Bacteria</taxon>
        <taxon>Pseudomonadati</taxon>
        <taxon>Pseudomonadota</taxon>
        <taxon>Alphaproteobacteria</taxon>
        <taxon>Rhodospirillales</taxon>
        <taxon>Thalassospiraceae</taxon>
        <taxon>Thalassospira</taxon>
    </lineage>
</organism>
<dbReference type="RefSeq" id="WP_064782112.1">
    <property type="nucleotide sequence ID" value="NZ_JPVZ01000010.1"/>
</dbReference>
<dbReference type="Gene3D" id="3.60.20.10">
    <property type="entry name" value="Glutamine Phosphoribosylpyrophosphate, subunit 1, domain 1"/>
    <property type="match status" value="1"/>
</dbReference>
<comment type="similarity">
    <text evidence="2">Belongs to the asparagine synthetase family.</text>
</comment>
<dbReference type="InterPro" id="IPR017932">
    <property type="entry name" value="GATase_2_dom"/>
</dbReference>
<dbReference type="EMBL" id="JPVZ01000010">
    <property type="protein sequence ID" value="OAZ08213.1"/>
    <property type="molecule type" value="Genomic_DNA"/>
</dbReference>
<dbReference type="CDD" id="cd01991">
    <property type="entry name" value="Asn_synthase_B_C"/>
    <property type="match status" value="1"/>
</dbReference>
<keyword evidence="8" id="KW-0061">Asparagine biosynthesis</keyword>
<evidence type="ECO:0000256" key="10">
    <source>
        <dbReference type="PIRSR" id="PIRSR001589-3"/>
    </source>
</evidence>
<dbReference type="PANTHER" id="PTHR43284">
    <property type="entry name" value="ASPARAGINE SYNTHETASE (GLUTAMINE-HYDROLYZING)"/>
    <property type="match status" value="1"/>
</dbReference>
<dbReference type="PROSITE" id="PS51278">
    <property type="entry name" value="GATASE_TYPE_2"/>
    <property type="match status" value="1"/>
</dbReference>
<dbReference type="AlphaFoldDB" id="A0A853KVA7"/>
<dbReference type="NCBIfam" id="TIGR01536">
    <property type="entry name" value="asn_synth_AEB"/>
    <property type="match status" value="1"/>
</dbReference>
<keyword evidence="6 8" id="KW-0315">Glutamine amidotransferase</keyword>
<proteinExistence type="inferred from homology"/>
<evidence type="ECO:0000256" key="9">
    <source>
        <dbReference type="PIRSR" id="PIRSR001589-2"/>
    </source>
</evidence>
<dbReference type="Gene3D" id="3.40.50.620">
    <property type="entry name" value="HUPs"/>
    <property type="match status" value="1"/>
</dbReference>
<dbReference type="GO" id="GO:0005524">
    <property type="term" value="F:ATP binding"/>
    <property type="evidence" value="ECO:0007669"/>
    <property type="project" value="UniProtKB-KW"/>
</dbReference>
<evidence type="ECO:0000256" key="8">
    <source>
        <dbReference type="PIRSR" id="PIRSR001589-1"/>
    </source>
</evidence>
<dbReference type="Pfam" id="PF13537">
    <property type="entry name" value="GATase_7"/>
    <property type="match status" value="1"/>
</dbReference>
<keyword evidence="4 9" id="KW-0547">Nucleotide-binding</keyword>
<protein>
    <recommendedName>
        <fullName evidence="3">asparagine synthase (glutamine-hydrolyzing)</fullName>
        <ecNumber evidence="3">6.3.5.4</ecNumber>
    </recommendedName>
</protein>
<evidence type="ECO:0000256" key="2">
    <source>
        <dbReference type="ARBA" id="ARBA00005752"/>
    </source>
</evidence>
<dbReference type="SUPFAM" id="SSF56235">
    <property type="entry name" value="N-terminal nucleophile aminohydrolases (Ntn hydrolases)"/>
    <property type="match status" value="1"/>
</dbReference>
<gene>
    <name evidence="12" type="ORF">TH4_17910</name>
</gene>
<keyword evidence="8" id="KW-0028">Amino-acid biosynthesis</keyword>
<dbReference type="InterPro" id="IPR051786">
    <property type="entry name" value="ASN_synthetase/amidase"/>
</dbReference>
<dbReference type="GO" id="GO:0004066">
    <property type="term" value="F:asparagine synthase (glutamine-hydrolyzing) activity"/>
    <property type="evidence" value="ECO:0007669"/>
    <property type="project" value="UniProtKB-EC"/>
</dbReference>
<dbReference type="SUPFAM" id="SSF52402">
    <property type="entry name" value="Adenine nucleotide alpha hydrolases-like"/>
    <property type="match status" value="1"/>
</dbReference>
<evidence type="ECO:0000259" key="11">
    <source>
        <dbReference type="PROSITE" id="PS51278"/>
    </source>
</evidence>
<evidence type="ECO:0000256" key="6">
    <source>
        <dbReference type="ARBA" id="ARBA00022962"/>
    </source>
</evidence>
<feature type="domain" description="Glutamine amidotransferase type-2" evidence="11">
    <location>
        <begin position="2"/>
        <end position="211"/>
    </location>
</feature>
<comment type="catalytic activity">
    <reaction evidence="7">
        <text>L-aspartate + L-glutamine + ATP + H2O = L-asparagine + L-glutamate + AMP + diphosphate + H(+)</text>
        <dbReference type="Rhea" id="RHEA:12228"/>
        <dbReference type="ChEBI" id="CHEBI:15377"/>
        <dbReference type="ChEBI" id="CHEBI:15378"/>
        <dbReference type="ChEBI" id="CHEBI:29985"/>
        <dbReference type="ChEBI" id="CHEBI:29991"/>
        <dbReference type="ChEBI" id="CHEBI:30616"/>
        <dbReference type="ChEBI" id="CHEBI:33019"/>
        <dbReference type="ChEBI" id="CHEBI:58048"/>
        <dbReference type="ChEBI" id="CHEBI:58359"/>
        <dbReference type="ChEBI" id="CHEBI:456215"/>
        <dbReference type="EC" id="6.3.5.4"/>
    </reaction>
</comment>
<name>A0A853KVA7_9PROT</name>
<evidence type="ECO:0000313" key="12">
    <source>
        <dbReference type="EMBL" id="OAZ08213.1"/>
    </source>
</evidence>
<dbReference type="EC" id="6.3.5.4" evidence="3"/>
<dbReference type="CDD" id="cd00712">
    <property type="entry name" value="AsnB"/>
    <property type="match status" value="1"/>
</dbReference>
<dbReference type="InterPro" id="IPR006426">
    <property type="entry name" value="Asn_synth_AEB"/>
</dbReference>
<dbReference type="InterPro" id="IPR001962">
    <property type="entry name" value="Asn_synthase"/>
</dbReference>
<evidence type="ECO:0000256" key="7">
    <source>
        <dbReference type="ARBA" id="ARBA00048741"/>
    </source>
</evidence>
<feature type="binding site" evidence="9">
    <location>
        <position position="98"/>
    </location>
    <ligand>
        <name>L-glutamine</name>
        <dbReference type="ChEBI" id="CHEBI:58359"/>
    </ligand>
</feature>
<feature type="binding site" evidence="9">
    <location>
        <begin position="365"/>
        <end position="366"/>
    </location>
    <ligand>
        <name>ATP</name>
        <dbReference type="ChEBI" id="CHEBI:30616"/>
    </ligand>
</feature>
<evidence type="ECO:0000256" key="3">
    <source>
        <dbReference type="ARBA" id="ARBA00012737"/>
    </source>
</evidence>
<accession>A0A853KVA7</accession>
<dbReference type="GO" id="GO:0005829">
    <property type="term" value="C:cytosol"/>
    <property type="evidence" value="ECO:0007669"/>
    <property type="project" value="TreeGrafter"/>
</dbReference>
<feature type="binding site" evidence="9">
    <location>
        <position position="292"/>
    </location>
    <ligand>
        <name>ATP</name>
        <dbReference type="ChEBI" id="CHEBI:30616"/>
    </ligand>
</feature>
<evidence type="ECO:0000313" key="13">
    <source>
        <dbReference type="Proteomes" id="UP000094009"/>
    </source>
</evidence>
<feature type="site" description="Important for beta-aspartyl-AMP intermediate formation" evidence="10">
    <location>
        <position position="367"/>
    </location>
</feature>
<comment type="caution">
    <text evidence="12">The sequence shown here is derived from an EMBL/GenBank/DDBJ whole genome shotgun (WGS) entry which is preliminary data.</text>
</comment>
<dbReference type="Proteomes" id="UP000094009">
    <property type="component" value="Unassembled WGS sequence"/>
</dbReference>
<reference evidence="12 13" key="1">
    <citation type="submission" date="2014-07" db="EMBL/GenBank/DDBJ databases">
        <title>Draft genome sequence of Thalassospira tepidiphila 1-1B.</title>
        <authorList>
            <person name="Lai Q."/>
            <person name="Shao Z."/>
        </authorList>
    </citation>
    <scope>NUCLEOTIDE SEQUENCE [LARGE SCALE GENOMIC DNA]</scope>
    <source>
        <strain evidence="12 13">MCCC 1A03514</strain>
    </source>
</reference>
<feature type="active site" description="For GATase activity" evidence="8">
    <location>
        <position position="2"/>
    </location>
</feature>
<evidence type="ECO:0000256" key="1">
    <source>
        <dbReference type="ARBA" id="ARBA00005187"/>
    </source>
</evidence>
<dbReference type="Pfam" id="PF00733">
    <property type="entry name" value="Asn_synthase"/>
    <property type="match status" value="1"/>
</dbReference>
<evidence type="ECO:0000256" key="4">
    <source>
        <dbReference type="ARBA" id="ARBA00022741"/>
    </source>
</evidence>
<dbReference type="PIRSF" id="PIRSF001589">
    <property type="entry name" value="Asn_synthetase_glu-h"/>
    <property type="match status" value="1"/>
</dbReference>